<dbReference type="PANTHER" id="PTHR18901">
    <property type="entry name" value="2-DEOXYGLUCOSE-6-PHOSPHATE PHOSPHATASE 2"/>
    <property type="match status" value="1"/>
</dbReference>
<dbReference type="Proteomes" id="UP000031526">
    <property type="component" value="Chromosome"/>
</dbReference>
<dbReference type="Gene3D" id="3.40.50.1000">
    <property type="entry name" value="HAD superfamily/HAD-like"/>
    <property type="match status" value="1"/>
</dbReference>
<evidence type="ECO:0000313" key="2">
    <source>
        <dbReference type="EMBL" id="QEV38475.1"/>
    </source>
</evidence>
<dbReference type="KEGG" id="snq:CP978_07865"/>
<dbReference type="EMBL" id="CP023747">
    <property type="protein sequence ID" value="QEV38475.1"/>
    <property type="molecule type" value="Genomic_DNA"/>
</dbReference>
<evidence type="ECO:0000313" key="4">
    <source>
        <dbReference type="Proteomes" id="UP000325763"/>
    </source>
</evidence>
<keyword evidence="3" id="KW-1185">Reference proteome</keyword>
<dbReference type="CDD" id="cd07505">
    <property type="entry name" value="HAD_BPGM-like"/>
    <property type="match status" value="1"/>
</dbReference>
<protein>
    <submittedName>
        <fullName evidence="2">HAD family phosphatase</fullName>
    </submittedName>
    <submittedName>
        <fullName evidence="1">Hydrolase</fullName>
    </submittedName>
</protein>
<sequence>MTTTVPALGTLTAEGSTLQAVLLDMDGTLVDTEGFWWDVEVDVFASLGHALDESWRHVVVGGPMTRSAGFLIEATGADITLDELAVLLNDRFEDRIAHRLPLMPGAARLLGELASHEIPTALVSASHRRIIDRVLTSIGAHHFTLTVAGDEVERTKPFPDPYLLAATSLRVDPARCAVVEDTATGVAAAEAAGCRVVAVPSVAPIAPAARRTVVTSLEEVDLPFLRGLMTDNR</sequence>
<evidence type="ECO:0000313" key="1">
    <source>
        <dbReference type="EMBL" id="AJE39889.1"/>
    </source>
</evidence>
<evidence type="ECO:0000313" key="3">
    <source>
        <dbReference type="Proteomes" id="UP000031526"/>
    </source>
</evidence>
<dbReference type="InterPro" id="IPR036412">
    <property type="entry name" value="HAD-like_sf"/>
</dbReference>
<dbReference type="OrthoDB" id="9797743at2"/>
<dbReference type="Proteomes" id="UP000325763">
    <property type="component" value="Chromosome"/>
</dbReference>
<dbReference type="GO" id="GO:0016787">
    <property type="term" value="F:hydrolase activity"/>
    <property type="evidence" value="ECO:0007669"/>
    <property type="project" value="UniProtKB-KW"/>
</dbReference>
<dbReference type="SUPFAM" id="SSF56784">
    <property type="entry name" value="HAD-like"/>
    <property type="match status" value="1"/>
</dbReference>
<organism evidence="1 3">
    <name type="scientific">Streptomyces nodosus</name>
    <dbReference type="NCBI Taxonomy" id="40318"/>
    <lineage>
        <taxon>Bacteria</taxon>
        <taxon>Bacillati</taxon>
        <taxon>Actinomycetota</taxon>
        <taxon>Actinomycetes</taxon>
        <taxon>Kitasatosporales</taxon>
        <taxon>Streptomycetaceae</taxon>
        <taxon>Streptomyces</taxon>
    </lineage>
</organism>
<proteinExistence type="predicted"/>
<dbReference type="AlphaFoldDB" id="A0A0B5D9C5"/>
<dbReference type="EMBL" id="CP009313">
    <property type="protein sequence ID" value="AJE39889.1"/>
    <property type="molecule type" value="Genomic_DNA"/>
</dbReference>
<dbReference type="PANTHER" id="PTHR18901:SF38">
    <property type="entry name" value="PSEUDOURIDINE-5'-PHOSPHATASE"/>
    <property type="match status" value="1"/>
</dbReference>
<dbReference type="NCBIfam" id="TIGR01509">
    <property type="entry name" value="HAD-SF-IA-v3"/>
    <property type="match status" value="1"/>
</dbReference>
<dbReference type="Gene3D" id="1.10.150.240">
    <property type="entry name" value="Putative phosphatase, domain 2"/>
    <property type="match status" value="1"/>
</dbReference>
<dbReference type="SFLD" id="SFLDG01129">
    <property type="entry name" value="C1.5:_HAD__Beta-PGM__Phosphata"/>
    <property type="match status" value="1"/>
</dbReference>
<reference evidence="2 4" key="3">
    <citation type="submission" date="2017-09" db="EMBL/GenBank/DDBJ databases">
        <title>Streptomyces genome completion.</title>
        <authorList>
            <person name="Lee N."/>
            <person name="Cho B.-K."/>
        </authorList>
    </citation>
    <scope>NUCLEOTIDE SEQUENCE [LARGE SCALE GENOMIC DNA]</scope>
    <source>
        <strain evidence="2 4">ATCC 14899</strain>
    </source>
</reference>
<name>A0A0B5D9C5_9ACTN</name>
<keyword evidence="1" id="KW-0378">Hydrolase</keyword>
<accession>A0A0B5D9C5</accession>
<dbReference type="Pfam" id="PF00702">
    <property type="entry name" value="Hydrolase"/>
    <property type="match status" value="1"/>
</dbReference>
<dbReference type="HOGENOM" id="CLU_045011_13_1_11"/>
<dbReference type="RefSeq" id="WP_043438803.1">
    <property type="nucleotide sequence ID" value="NZ_CP009313.1"/>
</dbReference>
<dbReference type="InterPro" id="IPR023214">
    <property type="entry name" value="HAD_sf"/>
</dbReference>
<reference evidence="3" key="1">
    <citation type="submission" date="2014-09" db="EMBL/GenBank/DDBJ databases">
        <title>Sequence of the Streptomyces nodosus genome.</title>
        <authorList>
            <person name="Sweeney P."/>
            <person name="Stephens N."/>
            <person name="Murphy C."/>
            <person name="Caffrey P."/>
        </authorList>
    </citation>
    <scope>NUCLEOTIDE SEQUENCE [LARGE SCALE GENOMIC DNA]</scope>
    <source>
        <strain evidence="3">ATCC 14899</strain>
    </source>
</reference>
<dbReference type="InterPro" id="IPR006439">
    <property type="entry name" value="HAD-SF_hydro_IA"/>
</dbReference>
<reference evidence="1 3" key="2">
    <citation type="journal article" date="2016" name="Appl. Microbiol. Biotechnol.">
        <title>Exploiting the genome sequence of Streptomyces nodosus for enhanced antibiotic production.</title>
        <authorList>
            <person name="Sweeney P."/>
            <person name="Murphy C.D."/>
            <person name="Caffrey P."/>
        </authorList>
    </citation>
    <scope>NUCLEOTIDE SEQUENCE [LARGE SCALE GENOMIC DNA]</scope>
    <source>
        <strain evidence="1 3">ATCC 14899</strain>
    </source>
</reference>
<dbReference type="STRING" id="40318.SNOD_07520"/>
<dbReference type="InterPro" id="IPR023198">
    <property type="entry name" value="PGP-like_dom2"/>
</dbReference>
<dbReference type="PRINTS" id="PR00413">
    <property type="entry name" value="HADHALOGNASE"/>
</dbReference>
<gene>
    <name evidence="2" type="ORF">CP978_07865</name>
    <name evidence="1" type="ORF">SNOD_07520</name>
</gene>
<dbReference type="SFLD" id="SFLDS00003">
    <property type="entry name" value="Haloacid_Dehalogenase"/>
    <property type="match status" value="1"/>
</dbReference>